<proteinExistence type="predicted"/>
<dbReference type="Proteomes" id="UP000323956">
    <property type="component" value="Unassembled WGS sequence"/>
</dbReference>
<dbReference type="EMBL" id="FTMK01000023">
    <property type="protein sequence ID" value="SIR06228.1"/>
    <property type="molecule type" value="Genomic_DNA"/>
</dbReference>
<dbReference type="RefSeq" id="WP_149766423.1">
    <property type="nucleotide sequence ID" value="NZ_FTMK01000023.1"/>
</dbReference>
<gene>
    <name evidence="2" type="ORF">SAMN05421641_1236</name>
</gene>
<evidence type="ECO:0000313" key="3">
    <source>
        <dbReference type="Proteomes" id="UP000323956"/>
    </source>
</evidence>
<protein>
    <submittedName>
        <fullName evidence="2">Uncharacterized protein</fullName>
    </submittedName>
</protein>
<feature type="coiled-coil region" evidence="1">
    <location>
        <begin position="26"/>
        <end position="53"/>
    </location>
</feature>
<sequence length="128" mass="14552">MNRNRHALAGLERIARLKSDLEMRRLAAFRAHVEATRHRIDQLEAELDSIYRADGPFSIAQARLTNAMAGERSRALLAAEHELDRMLPGFEQARQVAARAFGRAEAVHALRMELLAQDRQDQDRRDGP</sequence>
<accession>A0A1N6XV21</accession>
<dbReference type="AlphaFoldDB" id="A0A1N6XV21"/>
<reference evidence="2 3" key="1">
    <citation type="submission" date="2017-01" db="EMBL/GenBank/DDBJ databases">
        <authorList>
            <person name="Varghese N."/>
            <person name="Submissions S."/>
        </authorList>
    </citation>
    <scope>NUCLEOTIDE SEQUENCE [LARGE SCALE GENOMIC DNA]</scope>
    <source>
        <strain evidence="2 3">ATCC 700171</strain>
    </source>
</reference>
<name>A0A1N6XV21_9RHOB</name>
<organism evidence="2 3">
    <name type="scientific">Paracoccus thiocyanatus</name>
    <dbReference type="NCBI Taxonomy" id="34006"/>
    <lineage>
        <taxon>Bacteria</taxon>
        <taxon>Pseudomonadati</taxon>
        <taxon>Pseudomonadota</taxon>
        <taxon>Alphaproteobacteria</taxon>
        <taxon>Rhodobacterales</taxon>
        <taxon>Paracoccaceae</taxon>
        <taxon>Paracoccus</taxon>
    </lineage>
</organism>
<keyword evidence="1" id="KW-0175">Coiled coil</keyword>
<dbReference type="OrthoDB" id="7778470at2"/>
<evidence type="ECO:0000313" key="2">
    <source>
        <dbReference type="EMBL" id="SIR06228.1"/>
    </source>
</evidence>
<evidence type="ECO:0000256" key="1">
    <source>
        <dbReference type="SAM" id="Coils"/>
    </source>
</evidence>